<dbReference type="EMBL" id="LR862146">
    <property type="protein sequence ID" value="CAD1827162.1"/>
    <property type="molecule type" value="Genomic_DNA"/>
</dbReference>
<evidence type="ECO:0000313" key="2">
    <source>
        <dbReference type="EMBL" id="CAD1827162.1"/>
    </source>
</evidence>
<keyword evidence="1" id="KW-0812">Transmembrane</keyword>
<proteinExistence type="predicted"/>
<name>A0A6V7P8M5_ANACO</name>
<keyword evidence="1" id="KW-0472">Membrane</keyword>
<gene>
    <name evidence="2" type="ORF">CB5_LOCUS10373</name>
</gene>
<dbReference type="PANTHER" id="PTHR33306:SF5">
    <property type="entry name" value="OXIDOREDUCTASE_TRANSITION METAL ION-BINDING PROTEIN"/>
    <property type="match status" value="1"/>
</dbReference>
<dbReference type="AlphaFoldDB" id="A0A6V7P8M5"/>
<organism evidence="2">
    <name type="scientific">Ananas comosus var. bracteatus</name>
    <name type="common">red pineapple</name>
    <dbReference type="NCBI Taxonomy" id="296719"/>
    <lineage>
        <taxon>Eukaryota</taxon>
        <taxon>Viridiplantae</taxon>
        <taxon>Streptophyta</taxon>
        <taxon>Embryophyta</taxon>
        <taxon>Tracheophyta</taxon>
        <taxon>Spermatophyta</taxon>
        <taxon>Magnoliopsida</taxon>
        <taxon>Liliopsida</taxon>
        <taxon>Poales</taxon>
        <taxon>Bromeliaceae</taxon>
        <taxon>Bromelioideae</taxon>
        <taxon>Ananas</taxon>
    </lineage>
</organism>
<feature type="transmembrane region" description="Helical" evidence="1">
    <location>
        <begin position="139"/>
        <end position="158"/>
    </location>
</feature>
<protein>
    <submittedName>
        <fullName evidence="2">Uncharacterized protein</fullName>
    </submittedName>
</protein>
<feature type="transmembrane region" description="Helical" evidence="1">
    <location>
        <begin position="87"/>
        <end position="106"/>
    </location>
</feature>
<keyword evidence="1" id="KW-1133">Transmembrane helix</keyword>
<dbReference type="PANTHER" id="PTHR33306">
    <property type="entry name" value="EXPRESSED PROTEIN-RELATED-RELATED"/>
    <property type="match status" value="1"/>
</dbReference>
<reference evidence="2" key="1">
    <citation type="submission" date="2020-07" db="EMBL/GenBank/DDBJ databases">
        <authorList>
            <person name="Lin J."/>
        </authorList>
    </citation>
    <scope>NUCLEOTIDE SEQUENCE</scope>
</reference>
<sequence>MANHCAPGPVGPHQTWTFNFSHGERLLFSQHPPLLPPKPLFPGTPPQLPRSATLPLHLCFFLLTLFLFIAFSWYMSYESALESLIEQVKFLFMVSPLVLLLVVHLMSSRERRHVPFFAPLPEHQQPFYCSRGRAGGSPWGVALVLVLLMFMISYQSYFHERWFPLLSR</sequence>
<evidence type="ECO:0000256" key="1">
    <source>
        <dbReference type="SAM" id="Phobius"/>
    </source>
</evidence>
<accession>A0A6V7P8M5</accession>
<feature type="transmembrane region" description="Helical" evidence="1">
    <location>
        <begin position="54"/>
        <end position="75"/>
    </location>
</feature>